<accession>A0A0F7KTD9</accession>
<evidence type="ECO:0000256" key="1">
    <source>
        <dbReference type="ARBA" id="ARBA00000085"/>
    </source>
</evidence>
<dbReference type="InterPro" id="IPR036641">
    <property type="entry name" value="HPT_dom_sf"/>
</dbReference>
<dbReference type="Pfam" id="PF02518">
    <property type="entry name" value="HATPase_c"/>
    <property type="match status" value="1"/>
</dbReference>
<dbReference type="PANTHER" id="PTHR43395">
    <property type="entry name" value="SENSOR HISTIDINE KINASE CHEA"/>
    <property type="match status" value="1"/>
</dbReference>
<dbReference type="SMART" id="SM01231">
    <property type="entry name" value="H-kinase_dim"/>
    <property type="match status" value="1"/>
</dbReference>
<dbReference type="InterPro" id="IPR037006">
    <property type="entry name" value="CheA-like_homodim_sf"/>
</dbReference>
<dbReference type="CDD" id="cd00088">
    <property type="entry name" value="HPT"/>
    <property type="match status" value="1"/>
</dbReference>
<dbReference type="PROSITE" id="PS50894">
    <property type="entry name" value="HPT"/>
    <property type="match status" value="1"/>
</dbReference>
<sequence>MDDLLAEFLAETREMVSALSGELVAWEANPADRDRLDTIFRFFHTVKGNCGFFDFPRLEALSHAAEDALADVRAGRRHADARLVDLALAVIDRIEAMLAEIEERGEIASGDDADLIAALSAAGEEPAMPVARPGGPGGSAGKSAEQRTIRLPVDLIDQVMSGVSEMVLVRNDLSRRLLAMGGESGLEAPFTRLSNLLNEVRDAITRTRMRRIEGLFTTFPRLVRDLSAELGKQVLVDIESGEVELDREVIELIRDPLLHIIRNAIDHGIETPEQRRNSGKHECGLLTITARQSGNTILIGVMDDGRGIDDEKLVAKAVDVGLLTPVEAEAMNREERIELMFEAGLSTAAAVTQVSGRGVGMDVVRANIEKFGGSLEIESAQGEGTRFLINVPLTLSILPSLTLRSGEQTFALPRSYVEEIVSPIAGNLEFADVGERRYLTYRDRRLPCVNLGRALGLAPSQDAAHPVYVVLRLGWGDLYALEVDAILDHQELVIKPLAPALMKSGYFVGCTQLDDGSPVLVLDVASIGYGSGIPRELQRPSAADRAAKSESERDRGLQVMLLRDLAGRRQAVPVGAVAKVERVAVSAVRLAGADSTIACGDDIVPLAGIPDQADLPDPLLILHLADGERQLAYAVQEVADVVWLSDTPRPAAGSPDIAGLVMVGDEITELLDCHALFARRCGAIAPAVGMTCRLVGEEGWMRGFLGPIVEAAGYRLVSGEEEADIAFVDAHAPQDRQIPARRAIRLHSQPLASGTEDGIYRYDRAAVMAALLRAGEELAA</sequence>
<dbReference type="AlphaFoldDB" id="A0A0F7KTD9"/>
<dbReference type="Gene3D" id="1.20.120.160">
    <property type="entry name" value="HPT domain"/>
    <property type="match status" value="1"/>
</dbReference>
<organism evidence="9 10">
    <name type="scientific">Croceibacterium atlanticum</name>
    <dbReference type="NCBI Taxonomy" id="1267766"/>
    <lineage>
        <taxon>Bacteria</taxon>
        <taxon>Pseudomonadati</taxon>
        <taxon>Pseudomonadota</taxon>
        <taxon>Alphaproteobacteria</taxon>
        <taxon>Sphingomonadales</taxon>
        <taxon>Erythrobacteraceae</taxon>
        <taxon>Croceibacterium</taxon>
    </lineage>
</organism>
<dbReference type="InterPro" id="IPR051315">
    <property type="entry name" value="Bact_Chemotaxis_CheA"/>
</dbReference>
<keyword evidence="5 9" id="KW-0808">Transferase</keyword>
<name>A0A0F7KTD9_9SPHN</name>
<dbReference type="InterPro" id="IPR002545">
    <property type="entry name" value="CheW-lke_dom"/>
</dbReference>
<evidence type="ECO:0000256" key="8">
    <source>
        <dbReference type="ARBA" id="ARBA00035100"/>
    </source>
</evidence>
<dbReference type="PANTHER" id="PTHR43395:SF1">
    <property type="entry name" value="CHEMOTAXIS PROTEIN CHEA"/>
    <property type="match status" value="1"/>
</dbReference>
<keyword evidence="4" id="KW-0597">Phosphoprotein</keyword>
<dbReference type="Pfam" id="PF02895">
    <property type="entry name" value="H-kinase_dim"/>
    <property type="match status" value="1"/>
</dbReference>
<dbReference type="RefSeq" id="WP_046904171.1">
    <property type="nucleotide sequence ID" value="NZ_CP011452.2"/>
</dbReference>
<dbReference type="InterPro" id="IPR036061">
    <property type="entry name" value="CheW-like_dom_sf"/>
</dbReference>
<dbReference type="Gene3D" id="3.30.565.10">
    <property type="entry name" value="Histidine kinase-like ATPase, C-terminal domain"/>
    <property type="match status" value="1"/>
</dbReference>
<evidence type="ECO:0000256" key="3">
    <source>
        <dbReference type="ARBA" id="ARBA00021495"/>
    </source>
</evidence>
<comment type="catalytic activity">
    <reaction evidence="1">
        <text>ATP + protein L-histidine = ADP + protein N-phospho-L-histidine.</text>
        <dbReference type="EC" id="2.7.13.3"/>
    </reaction>
</comment>
<dbReference type="InterPro" id="IPR004358">
    <property type="entry name" value="Sig_transdc_His_kin-like_C"/>
</dbReference>
<reference evidence="9" key="1">
    <citation type="submission" date="2015-05" db="EMBL/GenBank/DDBJ databases">
        <title>The complete genome of Altererythrobacter atlanticus strain 26DY36.</title>
        <authorList>
            <person name="Wu Y.-H."/>
            <person name="Cheng H."/>
            <person name="Wu X.-W."/>
        </authorList>
    </citation>
    <scope>NUCLEOTIDE SEQUENCE [LARGE SCALE GENOMIC DNA]</scope>
    <source>
        <strain evidence="9">26DY36</strain>
    </source>
</reference>
<comment type="function">
    <text evidence="8">Involved in the transmission of sensory signals from the chemoreceptors to the flagellar motors. CheA is autophosphorylated; it can transfer its phosphate group to either CheB or CheY.</text>
</comment>
<dbReference type="Proteomes" id="UP000034392">
    <property type="component" value="Chromosome"/>
</dbReference>
<dbReference type="Gene3D" id="2.30.30.40">
    <property type="entry name" value="SH3 Domains"/>
    <property type="match status" value="1"/>
</dbReference>
<dbReference type="InterPro" id="IPR036890">
    <property type="entry name" value="HATPase_C_sf"/>
</dbReference>
<dbReference type="OrthoDB" id="9803176at2"/>
<dbReference type="InterPro" id="IPR003594">
    <property type="entry name" value="HATPase_dom"/>
</dbReference>
<keyword evidence="7" id="KW-0902">Two-component regulatory system</keyword>
<dbReference type="SUPFAM" id="SSF55874">
    <property type="entry name" value="ATPase domain of HSP90 chaperone/DNA topoisomerase II/histidine kinase"/>
    <property type="match status" value="1"/>
</dbReference>
<keyword evidence="6" id="KW-0418">Kinase</keyword>
<dbReference type="PATRIC" id="fig|1267766.3.peg.2677"/>
<dbReference type="GO" id="GO:0006935">
    <property type="term" value="P:chemotaxis"/>
    <property type="evidence" value="ECO:0007669"/>
    <property type="project" value="InterPro"/>
</dbReference>
<dbReference type="GO" id="GO:0005737">
    <property type="term" value="C:cytoplasm"/>
    <property type="evidence" value="ECO:0007669"/>
    <property type="project" value="InterPro"/>
</dbReference>
<proteinExistence type="predicted"/>
<protein>
    <recommendedName>
        <fullName evidence="3">Chemotaxis protein CheA</fullName>
        <ecNumber evidence="2">2.7.13.3</ecNumber>
    </recommendedName>
</protein>
<dbReference type="STRING" id="1267766.WYH_02643"/>
<dbReference type="SMART" id="SM00073">
    <property type="entry name" value="HPT"/>
    <property type="match status" value="1"/>
</dbReference>
<dbReference type="GO" id="GO:0000155">
    <property type="term" value="F:phosphorelay sensor kinase activity"/>
    <property type="evidence" value="ECO:0007669"/>
    <property type="project" value="InterPro"/>
</dbReference>
<evidence type="ECO:0000313" key="9">
    <source>
        <dbReference type="EMBL" id="AKH43673.1"/>
    </source>
</evidence>
<evidence type="ECO:0000256" key="5">
    <source>
        <dbReference type="ARBA" id="ARBA00022679"/>
    </source>
</evidence>
<dbReference type="SUPFAM" id="SSF50341">
    <property type="entry name" value="CheW-like"/>
    <property type="match status" value="2"/>
</dbReference>
<evidence type="ECO:0000256" key="4">
    <source>
        <dbReference type="ARBA" id="ARBA00022553"/>
    </source>
</evidence>
<dbReference type="PROSITE" id="PS50851">
    <property type="entry name" value="CHEW"/>
    <property type="match status" value="1"/>
</dbReference>
<evidence type="ECO:0000256" key="2">
    <source>
        <dbReference type="ARBA" id="ARBA00012438"/>
    </source>
</evidence>
<dbReference type="KEGG" id="aay:WYH_02643"/>
<dbReference type="SMART" id="SM00387">
    <property type="entry name" value="HATPase_c"/>
    <property type="match status" value="1"/>
</dbReference>
<evidence type="ECO:0000256" key="7">
    <source>
        <dbReference type="ARBA" id="ARBA00023012"/>
    </source>
</evidence>
<dbReference type="Pfam" id="PF01627">
    <property type="entry name" value="Hpt"/>
    <property type="match status" value="1"/>
</dbReference>
<dbReference type="PROSITE" id="PS50109">
    <property type="entry name" value="HIS_KIN"/>
    <property type="match status" value="1"/>
</dbReference>
<dbReference type="SUPFAM" id="SSF47226">
    <property type="entry name" value="Histidine-containing phosphotransfer domain, HPT domain"/>
    <property type="match status" value="1"/>
</dbReference>
<dbReference type="InterPro" id="IPR008207">
    <property type="entry name" value="Sig_transdc_His_kin_Hpt_dom"/>
</dbReference>
<keyword evidence="10" id="KW-1185">Reference proteome</keyword>
<dbReference type="InterPro" id="IPR004105">
    <property type="entry name" value="CheA-like_dim"/>
</dbReference>
<dbReference type="SMART" id="SM00260">
    <property type="entry name" value="CheW"/>
    <property type="match status" value="1"/>
</dbReference>
<dbReference type="EMBL" id="CP011452">
    <property type="protein sequence ID" value="AKH43673.1"/>
    <property type="molecule type" value="Genomic_DNA"/>
</dbReference>
<dbReference type="EC" id="2.7.13.3" evidence="2"/>
<evidence type="ECO:0000313" key="10">
    <source>
        <dbReference type="Proteomes" id="UP000034392"/>
    </source>
</evidence>
<dbReference type="Pfam" id="PF01584">
    <property type="entry name" value="CheW"/>
    <property type="match status" value="1"/>
</dbReference>
<dbReference type="Gene3D" id="1.10.287.560">
    <property type="entry name" value="Histidine kinase CheA-like, homodimeric domain"/>
    <property type="match status" value="1"/>
</dbReference>
<evidence type="ECO:0000256" key="6">
    <source>
        <dbReference type="ARBA" id="ARBA00022777"/>
    </source>
</evidence>
<dbReference type="FunFam" id="3.30.565.10:FF:000016">
    <property type="entry name" value="Chemotaxis protein CheA, putative"/>
    <property type="match status" value="1"/>
</dbReference>
<dbReference type="PRINTS" id="PR00344">
    <property type="entry name" value="BCTRLSENSOR"/>
</dbReference>
<gene>
    <name evidence="9" type="primary">cheA</name>
    <name evidence="9" type="ORF">WYH_02643</name>
</gene>
<dbReference type="InterPro" id="IPR005467">
    <property type="entry name" value="His_kinase_dom"/>
</dbReference>